<dbReference type="GO" id="GO:0003735">
    <property type="term" value="F:structural constituent of ribosome"/>
    <property type="evidence" value="ECO:0007669"/>
    <property type="project" value="InterPro"/>
</dbReference>
<dbReference type="GO" id="GO:1990904">
    <property type="term" value="C:ribonucleoprotein complex"/>
    <property type="evidence" value="ECO:0007669"/>
    <property type="project" value="UniProtKB-KW"/>
</dbReference>
<dbReference type="PANTHER" id="PTHR18804:SF16">
    <property type="entry name" value="RIBOSOMAL PROTEIN"/>
    <property type="match status" value="1"/>
</dbReference>
<dbReference type="PROSITE" id="PS00828">
    <property type="entry name" value="RIBOSOMAL_L36"/>
    <property type="match status" value="1"/>
</dbReference>
<dbReference type="HAMAP" id="MF_00251">
    <property type="entry name" value="Ribosomal_bL36"/>
    <property type="match status" value="1"/>
</dbReference>
<evidence type="ECO:0000313" key="6">
    <source>
        <dbReference type="Proteomes" id="UP000187209"/>
    </source>
</evidence>
<evidence type="ECO:0000313" key="5">
    <source>
        <dbReference type="EMBL" id="OMJ65906.1"/>
    </source>
</evidence>
<accession>A0A1R2AN45</accession>
<reference evidence="5 6" key="1">
    <citation type="submission" date="2016-11" db="EMBL/GenBank/DDBJ databases">
        <title>The macronuclear genome of Stentor coeruleus: a giant cell with tiny introns.</title>
        <authorList>
            <person name="Slabodnick M."/>
            <person name="Ruby J.G."/>
            <person name="Reiff S.B."/>
            <person name="Swart E.C."/>
            <person name="Gosai S."/>
            <person name="Prabakaran S."/>
            <person name="Witkowska E."/>
            <person name="Larue G.E."/>
            <person name="Fisher S."/>
            <person name="Freeman R.M."/>
            <person name="Gunawardena J."/>
            <person name="Chu W."/>
            <person name="Stover N.A."/>
            <person name="Gregory B.D."/>
            <person name="Nowacki M."/>
            <person name="Derisi J."/>
            <person name="Roy S.W."/>
            <person name="Marshall W.F."/>
            <person name="Sood P."/>
        </authorList>
    </citation>
    <scope>NUCLEOTIDE SEQUENCE [LARGE SCALE GENOMIC DNA]</scope>
    <source>
        <strain evidence="5">WM001</strain>
    </source>
</reference>
<sequence length="77" mass="9199">MKVVSAVRRRCKDCKIIRRKKKIYVKCDTYPRHKQRQGFCTWTPLACFTVPPKFPEQLQISTREMLVLDQLCSNLIR</sequence>
<dbReference type="InterPro" id="IPR000473">
    <property type="entry name" value="Ribosomal_bL36"/>
</dbReference>
<evidence type="ECO:0000256" key="3">
    <source>
        <dbReference type="ARBA" id="ARBA00023274"/>
    </source>
</evidence>
<evidence type="ECO:0000256" key="4">
    <source>
        <dbReference type="RuleBase" id="RU000570"/>
    </source>
</evidence>
<dbReference type="InterPro" id="IPR035977">
    <property type="entry name" value="Ribosomal_bL36_sp"/>
</dbReference>
<dbReference type="PANTHER" id="PTHR18804">
    <property type="entry name" value="RIBOSOMAL PROTEIN"/>
    <property type="match status" value="1"/>
</dbReference>
<dbReference type="AlphaFoldDB" id="A0A1R2AN45"/>
<dbReference type="EMBL" id="MPUH01001894">
    <property type="protein sequence ID" value="OMJ65906.1"/>
    <property type="molecule type" value="Genomic_DNA"/>
</dbReference>
<keyword evidence="6" id="KW-1185">Reference proteome</keyword>
<protein>
    <recommendedName>
        <fullName evidence="4">Ribosomal protein</fullName>
    </recommendedName>
</protein>
<dbReference type="Proteomes" id="UP000187209">
    <property type="component" value="Unassembled WGS sequence"/>
</dbReference>
<dbReference type="InterPro" id="IPR052010">
    <property type="entry name" value="Ribosomal_LSU_bL36"/>
</dbReference>
<organism evidence="5 6">
    <name type="scientific">Stentor coeruleus</name>
    <dbReference type="NCBI Taxonomy" id="5963"/>
    <lineage>
        <taxon>Eukaryota</taxon>
        <taxon>Sar</taxon>
        <taxon>Alveolata</taxon>
        <taxon>Ciliophora</taxon>
        <taxon>Postciliodesmatophora</taxon>
        <taxon>Heterotrichea</taxon>
        <taxon>Heterotrichida</taxon>
        <taxon>Stentoridae</taxon>
        <taxon>Stentor</taxon>
    </lineage>
</organism>
<evidence type="ECO:0000256" key="2">
    <source>
        <dbReference type="ARBA" id="ARBA00022980"/>
    </source>
</evidence>
<keyword evidence="3 4" id="KW-0687">Ribonucleoprotein</keyword>
<dbReference type="GO" id="GO:0005840">
    <property type="term" value="C:ribosome"/>
    <property type="evidence" value="ECO:0007669"/>
    <property type="project" value="UniProtKB-KW"/>
</dbReference>
<dbReference type="Pfam" id="PF00444">
    <property type="entry name" value="Ribosomal_L36"/>
    <property type="match status" value="1"/>
</dbReference>
<comment type="similarity">
    <text evidence="1 4">Belongs to the bacterial ribosomal protein bL36 family.</text>
</comment>
<name>A0A1R2AN45_9CILI</name>
<gene>
    <name evidence="5" type="ORF">SteCoe_37445</name>
</gene>
<comment type="caution">
    <text evidence="5">The sequence shown here is derived from an EMBL/GenBank/DDBJ whole genome shotgun (WGS) entry which is preliminary data.</text>
</comment>
<keyword evidence="2 4" id="KW-0689">Ribosomal protein</keyword>
<dbReference type="GO" id="GO:0006412">
    <property type="term" value="P:translation"/>
    <property type="evidence" value="ECO:0007669"/>
    <property type="project" value="InterPro"/>
</dbReference>
<dbReference type="SUPFAM" id="SSF57840">
    <property type="entry name" value="Ribosomal protein L36"/>
    <property type="match status" value="1"/>
</dbReference>
<evidence type="ECO:0000256" key="1">
    <source>
        <dbReference type="ARBA" id="ARBA00007645"/>
    </source>
</evidence>
<dbReference type="NCBIfam" id="TIGR01022">
    <property type="entry name" value="rpmJ_bact"/>
    <property type="match status" value="1"/>
</dbReference>
<proteinExistence type="inferred from homology"/>